<feature type="transmembrane region" description="Helical" evidence="2">
    <location>
        <begin position="110"/>
        <end position="128"/>
    </location>
</feature>
<proteinExistence type="inferred from homology"/>
<dbReference type="Proteomes" id="UP000199657">
    <property type="component" value="Unassembled WGS sequence"/>
</dbReference>
<keyword evidence="2" id="KW-0812">Transmembrane</keyword>
<dbReference type="PANTHER" id="PTHR33219">
    <property type="entry name" value="YLMG HOMOLOG PROTEIN 2, CHLOROPLASTIC"/>
    <property type="match status" value="1"/>
</dbReference>
<protein>
    <submittedName>
        <fullName evidence="3">YggT family protein</fullName>
    </submittedName>
</protein>
<dbReference type="InterPro" id="IPR003425">
    <property type="entry name" value="CCB3/YggT"/>
</dbReference>
<dbReference type="PANTHER" id="PTHR33219:SF14">
    <property type="entry name" value="PROTEIN COFACTOR ASSEMBLY OF COMPLEX C SUBUNIT B CCB3, CHLOROPLASTIC-RELATED"/>
    <property type="match status" value="1"/>
</dbReference>
<evidence type="ECO:0000313" key="3">
    <source>
        <dbReference type="EMBL" id="SEO92689.1"/>
    </source>
</evidence>
<dbReference type="Pfam" id="PF02325">
    <property type="entry name" value="CCB3_YggT"/>
    <property type="match status" value="2"/>
</dbReference>
<evidence type="ECO:0000256" key="1">
    <source>
        <dbReference type="ARBA" id="ARBA00010894"/>
    </source>
</evidence>
<keyword evidence="4" id="KW-1185">Reference proteome</keyword>
<feature type="transmembrane region" description="Helical" evidence="2">
    <location>
        <begin position="163"/>
        <end position="183"/>
    </location>
</feature>
<organism evidence="3 4">
    <name type="scientific">Aquisalimonas asiatica</name>
    <dbReference type="NCBI Taxonomy" id="406100"/>
    <lineage>
        <taxon>Bacteria</taxon>
        <taxon>Pseudomonadati</taxon>
        <taxon>Pseudomonadota</taxon>
        <taxon>Gammaproteobacteria</taxon>
        <taxon>Chromatiales</taxon>
        <taxon>Ectothiorhodospiraceae</taxon>
        <taxon>Aquisalimonas</taxon>
    </lineage>
</organism>
<evidence type="ECO:0000256" key="2">
    <source>
        <dbReference type="SAM" id="Phobius"/>
    </source>
</evidence>
<feature type="transmembrane region" description="Helical" evidence="2">
    <location>
        <begin position="71"/>
        <end position="89"/>
    </location>
</feature>
<accession>A0A1H8TNT1</accession>
<dbReference type="AlphaFoldDB" id="A0A1H8TNT1"/>
<sequence>MSGQYLTDPLAFLINTLFGLYILAIMLRFLLQWVRADYSNPISQFLIRITQPPMQPLRRVLPPIGRADTSALVLMFLLQFCTLALVYWINGTNVSAGFLAVRSASELLNLLLNVFLVVIIIRVILSWVNPGHYNPAIGLIDSLAEPVLAPARRVIPAIGGLDLSPIAVLIGIQLAKMLFVMPLRDLARAFL</sequence>
<comment type="similarity">
    <text evidence="1">Belongs to the YggT family.</text>
</comment>
<keyword evidence="2" id="KW-1133">Transmembrane helix</keyword>
<keyword evidence="2" id="KW-0472">Membrane</keyword>
<gene>
    <name evidence="3" type="ORF">SAMN04488052_104355</name>
</gene>
<dbReference type="OrthoDB" id="9806665at2"/>
<dbReference type="RefSeq" id="WP_091643859.1">
    <property type="nucleotide sequence ID" value="NZ_FOEG01000004.1"/>
</dbReference>
<evidence type="ECO:0000313" key="4">
    <source>
        <dbReference type="Proteomes" id="UP000199657"/>
    </source>
</evidence>
<feature type="transmembrane region" description="Helical" evidence="2">
    <location>
        <begin position="12"/>
        <end position="31"/>
    </location>
</feature>
<dbReference type="EMBL" id="FOEG01000004">
    <property type="protein sequence ID" value="SEO92689.1"/>
    <property type="molecule type" value="Genomic_DNA"/>
</dbReference>
<dbReference type="STRING" id="406100.SAMN04488052_104355"/>
<dbReference type="GO" id="GO:0016020">
    <property type="term" value="C:membrane"/>
    <property type="evidence" value="ECO:0007669"/>
    <property type="project" value="InterPro"/>
</dbReference>
<name>A0A1H8TNT1_9GAMM</name>
<reference evidence="3 4" key="1">
    <citation type="submission" date="2016-10" db="EMBL/GenBank/DDBJ databases">
        <authorList>
            <person name="de Groot N.N."/>
        </authorList>
    </citation>
    <scope>NUCLEOTIDE SEQUENCE [LARGE SCALE GENOMIC DNA]</scope>
    <source>
        <strain evidence="3 4">CGMCC 1.6291</strain>
    </source>
</reference>